<organism evidence="1 2">
    <name type="scientific">Rhabdobacter roseus</name>
    <dbReference type="NCBI Taxonomy" id="1655419"/>
    <lineage>
        <taxon>Bacteria</taxon>
        <taxon>Pseudomonadati</taxon>
        <taxon>Bacteroidota</taxon>
        <taxon>Cytophagia</taxon>
        <taxon>Cytophagales</taxon>
        <taxon>Cytophagaceae</taxon>
        <taxon>Rhabdobacter</taxon>
    </lineage>
</organism>
<sequence length="138" mass="15507">MTKTVAEKMGIRENARAILFNAAEAVTEVLALPKLDLQSSLQGYFDYIHFFVYTQAEFHAYFPKLKKHLGTDGVLWVSWPKAGQKGTDLNLTIVIKLGYEYGLVESKCLSVDQVWSALKFTHPIPGKVYNNSYGTLTT</sequence>
<comment type="caution">
    <text evidence="1">The sequence shown here is derived from an EMBL/GenBank/DDBJ whole genome shotgun (WGS) entry which is preliminary data.</text>
</comment>
<keyword evidence="2" id="KW-1185">Reference proteome</keyword>
<dbReference type="EMBL" id="JACHGF010000007">
    <property type="protein sequence ID" value="MBB5285762.1"/>
    <property type="molecule type" value="Genomic_DNA"/>
</dbReference>
<evidence type="ECO:0000313" key="1">
    <source>
        <dbReference type="EMBL" id="MBB5285762.1"/>
    </source>
</evidence>
<proteinExistence type="predicted"/>
<name>A0A840TW02_9BACT</name>
<gene>
    <name evidence="1" type="ORF">HNQ92_003922</name>
</gene>
<evidence type="ECO:0000313" key="2">
    <source>
        <dbReference type="Proteomes" id="UP000557307"/>
    </source>
</evidence>
<dbReference type="RefSeq" id="WP_184176253.1">
    <property type="nucleotide sequence ID" value="NZ_JACHGF010000007.1"/>
</dbReference>
<protein>
    <recommendedName>
        <fullName evidence="3">DUF3052 domain-containing protein</fullName>
    </recommendedName>
</protein>
<evidence type="ECO:0008006" key="3">
    <source>
        <dbReference type="Google" id="ProtNLM"/>
    </source>
</evidence>
<reference evidence="1 2" key="1">
    <citation type="submission" date="2020-08" db="EMBL/GenBank/DDBJ databases">
        <title>Genomic Encyclopedia of Type Strains, Phase IV (KMG-IV): sequencing the most valuable type-strain genomes for metagenomic binning, comparative biology and taxonomic classification.</title>
        <authorList>
            <person name="Goeker M."/>
        </authorList>
    </citation>
    <scope>NUCLEOTIDE SEQUENCE [LARGE SCALE GENOMIC DNA]</scope>
    <source>
        <strain evidence="1 2">DSM 105074</strain>
    </source>
</reference>
<accession>A0A840TW02</accession>
<dbReference type="AlphaFoldDB" id="A0A840TW02"/>
<dbReference type="Proteomes" id="UP000557307">
    <property type="component" value="Unassembled WGS sequence"/>
</dbReference>